<dbReference type="PANTHER" id="PTHR46524:SF7">
    <property type="entry name" value="CW-TYPE ZINC FINGER"/>
    <property type="match status" value="1"/>
</dbReference>
<evidence type="ECO:0000256" key="4">
    <source>
        <dbReference type="SAM" id="MobiDB-lite"/>
    </source>
</evidence>
<feature type="compositionally biased region" description="Basic and acidic residues" evidence="4">
    <location>
        <begin position="338"/>
        <end position="351"/>
    </location>
</feature>
<feature type="compositionally biased region" description="Basic and acidic residues" evidence="4">
    <location>
        <begin position="728"/>
        <end position="743"/>
    </location>
</feature>
<feature type="compositionally biased region" description="Polar residues" evidence="4">
    <location>
        <begin position="111"/>
        <end position="121"/>
    </location>
</feature>
<feature type="region of interest" description="Disordered" evidence="4">
    <location>
        <begin position="74"/>
        <end position="158"/>
    </location>
</feature>
<feature type="compositionally biased region" description="Basic and acidic residues" evidence="4">
    <location>
        <begin position="752"/>
        <end position="779"/>
    </location>
</feature>
<dbReference type="AlphaFoldDB" id="A0AAN7KMM5"/>
<comment type="caution">
    <text evidence="6">The sequence shown here is derived from an EMBL/GenBank/DDBJ whole genome shotgun (WGS) entry which is preliminary data.</text>
</comment>
<evidence type="ECO:0000256" key="3">
    <source>
        <dbReference type="ARBA" id="ARBA00022833"/>
    </source>
</evidence>
<protein>
    <recommendedName>
        <fullName evidence="5">CW-type domain-containing protein</fullName>
    </recommendedName>
</protein>
<dbReference type="InterPro" id="IPR055300">
    <property type="entry name" value="CWZF3/5/7"/>
</dbReference>
<feature type="compositionally biased region" description="Basic and acidic residues" evidence="4">
    <location>
        <begin position="661"/>
        <end position="673"/>
    </location>
</feature>
<sequence>MEEEMEIEEGEAYSYHNNNDGNVDCIDPDVDFSYMDVKIQDVLGHFQKDFEGGVSAENLGAKFGGYGSFLPSYQRSPARSQSRSSPNPSRLEGPCHNGVVSVAVPEIHSQEPVNSSTAASSQRKRKPNDSKRQEKCMPPLQTVEDENSCKSANRKPYSSIPDQKMLKVRIKLGSSNNNTIHNKAAIYSGLGLDASPSPLLDGSPSGSEGMSCGPIPICFDSPTNIIQIMASCPLNGDKLLSPLPDNLIHFTQKKSLGGFNDTELVDEKVSKSVKKDALIGSKSSTSKKSKGVLDADFHACEDLILKTLELPIILGVEGNGTSGRVQSVPYRGQGHLSDPGEKASEDERVTHGPETNFPASKEEKALKTIKSTSRGGKKLKGSQNEGIQHANPAKESLSGSSSVTKSKKITGEDILKSSGENGDLKSRKGLTAKGRDIYKDFFGEFEQEEENQAGTLGPDPGNGEDPRTVENNTNLKDRTSDNIIAKLSTSATHFNATPDVAPHASVAPFVIQENWVCCDKCEKWRLLPVGKDPSSLPKKWLCSMLDWLPGKNCCSVSENDTNAVVSQSCPLPTSQNNVTLNPTTPAFAFASSVHVLDENRIINIPEPPRVNGKKKDGMKQVIHPSAAGGPSDSEQSNKSKQRSYERHSDGGDAIMRSNKFRNRDQSADEDWRSPGRSSSKKPAKNGIPNERAIIAETGSSDVMLNQQRESLENGKSDIGKSALKKRNHDLDSEELARENYENKKGKKARSSSKNERIEGNDKHESDGTIKTSRKGEKVLKPLVAPTSSYKASKSKASFQEVKGSPDESVSSSPLRSLKHDMIRNAVDGDEKKNNQSSKYEGVADKKKAHHGEVLLQDNERKKIQDEHKSAGKNDSIRKKCGNDEKSSKRGPFSIVDQIGEETYIKKSKTLPLSGASSAEAAHVSTKLNAEHTKLNKPSKLPETIISVNGTKHSSDRRDSSQAAANAIKEAKDLKHMADRVKASGSNLEGVGLYFQAALKFLHGASLLELSFNASSKYSEMIYSVQTYSSTAKLFEFCAHEYEKLKDMSSAALAYKCMEVAYMKVVYSSQSTATKDRQELQTALKLVPPGESPSSAVSDVDNVNNTAVIDNKATIPKDENPSRIAGNRIITARNRPNFERLLNFAQDVNNAMEASKKSVAAFNAASSKSADSQHKEVISSIKRAIDFHFQDVEGLLQLVRVATEAISR</sequence>
<dbReference type="InterPro" id="IPR056406">
    <property type="entry name" value="THD_CWZF3/5/7"/>
</dbReference>
<dbReference type="Pfam" id="PF07496">
    <property type="entry name" value="zf-CW"/>
    <property type="match status" value="1"/>
</dbReference>
<evidence type="ECO:0000313" key="7">
    <source>
        <dbReference type="Proteomes" id="UP001345219"/>
    </source>
</evidence>
<keyword evidence="7" id="KW-1185">Reference proteome</keyword>
<feature type="compositionally biased region" description="Low complexity" evidence="4">
    <location>
        <begin position="787"/>
        <end position="797"/>
    </location>
</feature>
<keyword evidence="3" id="KW-0862">Zinc</keyword>
<dbReference type="EMBL" id="JAXIOK010000007">
    <property type="protein sequence ID" value="KAK4766015.1"/>
    <property type="molecule type" value="Genomic_DNA"/>
</dbReference>
<accession>A0AAN7KMM5</accession>
<feature type="compositionally biased region" description="Basic and acidic residues" evidence="4">
    <location>
        <begin position="817"/>
        <end position="833"/>
    </location>
</feature>
<evidence type="ECO:0000256" key="1">
    <source>
        <dbReference type="ARBA" id="ARBA00022723"/>
    </source>
</evidence>
<gene>
    <name evidence="6" type="ORF">SAY87_007657</name>
</gene>
<dbReference type="Proteomes" id="UP001345219">
    <property type="component" value="Chromosome 7"/>
</dbReference>
<feature type="compositionally biased region" description="Low complexity" evidence="4">
    <location>
        <begin position="394"/>
        <end position="404"/>
    </location>
</feature>
<dbReference type="PANTHER" id="PTHR46524">
    <property type="entry name" value="CW-TYPE ZINC FINGER"/>
    <property type="match status" value="1"/>
</dbReference>
<feature type="domain" description="CW-type" evidence="5">
    <location>
        <begin position="509"/>
        <end position="562"/>
    </location>
</feature>
<keyword evidence="2" id="KW-0863">Zinc-finger</keyword>
<dbReference type="GO" id="GO:0008270">
    <property type="term" value="F:zinc ion binding"/>
    <property type="evidence" value="ECO:0007669"/>
    <property type="project" value="UniProtKB-KW"/>
</dbReference>
<evidence type="ECO:0000259" key="5">
    <source>
        <dbReference type="PROSITE" id="PS51050"/>
    </source>
</evidence>
<dbReference type="Pfam" id="PF24756">
    <property type="entry name" value="THD_CWZF3-5-7"/>
    <property type="match status" value="1"/>
</dbReference>
<organism evidence="6 7">
    <name type="scientific">Trapa incisa</name>
    <dbReference type="NCBI Taxonomy" id="236973"/>
    <lineage>
        <taxon>Eukaryota</taxon>
        <taxon>Viridiplantae</taxon>
        <taxon>Streptophyta</taxon>
        <taxon>Embryophyta</taxon>
        <taxon>Tracheophyta</taxon>
        <taxon>Spermatophyta</taxon>
        <taxon>Magnoliopsida</taxon>
        <taxon>eudicotyledons</taxon>
        <taxon>Gunneridae</taxon>
        <taxon>Pentapetalae</taxon>
        <taxon>rosids</taxon>
        <taxon>malvids</taxon>
        <taxon>Myrtales</taxon>
        <taxon>Lythraceae</taxon>
        <taxon>Trapa</taxon>
    </lineage>
</organism>
<dbReference type="PROSITE" id="PS51050">
    <property type="entry name" value="ZF_CW"/>
    <property type="match status" value="1"/>
</dbReference>
<name>A0AAN7KMM5_9MYRT</name>
<feature type="compositionally biased region" description="Low complexity" evidence="4">
    <location>
        <begin position="74"/>
        <end position="90"/>
    </location>
</feature>
<evidence type="ECO:0000313" key="6">
    <source>
        <dbReference type="EMBL" id="KAK4766015.1"/>
    </source>
</evidence>
<dbReference type="InterPro" id="IPR011124">
    <property type="entry name" value="Znf_CW"/>
</dbReference>
<dbReference type="Gene3D" id="3.30.40.100">
    <property type="match status" value="1"/>
</dbReference>
<reference evidence="6 7" key="1">
    <citation type="journal article" date="2023" name="Hortic Res">
        <title>Pangenome of water caltrop reveals structural variations and asymmetric subgenome divergence after allopolyploidization.</title>
        <authorList>
            <person name="Zhang X."/>
            <person name="Chen Y."/>
            <person name="Wang L."/>
            <person name="Yuan Y."/>
            <person name="Fang M."/>
            <person name="Shi L."/>
            <person name="Lu R."/>
            <person name="Comes H.P."/>
            <person name="Ma Y."/>
            <person name="Chen Y."/>
            <person name="Huang G."/>
            <person name="Zhou Y."/>
            <person name="Zheng Z."/>
            <person name="Qiu Y."/>
        </authorList>
    </citation>
    <scope>NUCLEOTIDE SEQUENCE [LARGE SCALE GENOMIC DNA]</scope>
    <source>
        <tissue evidence="6">Roots</tissue>
    </source>
</reference>
<feature type="region of interest" description="Disordered" evidence="4">
    <location>
        <begin position="321"/>
        <end position="408"/>
    </location>
</feature>
<feature type="region of interest" description="Disordered" evidence="4">
    <location>
        <begin position="711"/>
        <end position="891"/>
    </location>
</feature>
<proteinExistence type="predicted"/>
<feature type="compositionally biased region" description="Basic and acidic residues" evidence="4">
    <location>
        <begin position="857"/>
        <end position="887"/>
    </location>
</feature>
<feature type="region of interest" description="Disordered" evidence="4">
    <location>
        <begin position="448"/>
        <end position="474"/>
    </location>
</feature>
<feature type="region of interest" description="Disordered" evidence="4">
    <location>
        <begin position="604"/>
        <end position="689"/>
    </location>
</feature>
<keyword evidence="1" id="KW-0479">Metal-binding</keyword>
<evidence type="ECO:0000256" key="2">
    <source>
        <dbReference type="ARBA" id="ARBA00022771"/>
    </source>
</evidence>